<comment type="caution">
    <text evidence="3">The sequence shown here is derived from an EMBL/GenBank/DDBJ whole genome shotgun (WGS) entry which is preliminary data.</text>
</comment>
<keyword evidence="2" id="KW-0812">Transmembrane</keyword>
<dbReference type="RefSeq" id="WP_252428547.1">
    <property type="nucleotide sequence ID" value="NZ_JAMWMR010000042.1"/>
</dbReference>
<keyword evidence="2" id="KW-1133">Transmembrane helix</keyword>
<proteinExistence type="predicted"/>
<evidence type="ECO:0000313" key="3">
    <source>
        <dbReference type="EMBL" id="MCN9244707.1"/>
    </source>
</evidence>
<dbReference type="Proteomes" id="UP001523219">
    <property type="component" value="Unassembled WGS sequence"/>
</dbReference>
<evidence type="ECO:0000256" key="2">
    <source>
        <dbReference type="SAM" id="Phobius"/>
    </source>
</evidence>
<feature type="transmembrane region" description="Helical" evidence="2">
    <location>
        <begin position="21"/>
        <end position="39"/>
    </location>
</feature>
<feature type="region of interest" description="Disordered" evidence="1">
    <location>
        <begin position="80"/>
        <end position="145"/>
    </location>
</feature>
<reference evidence="3 4" key="1">
    <citation type="submission" date="2022-05" db="EMBL/GenBank/DDBJ databases">
        <title>Streptomyces sp. nov. RY43-2 isolated from soil of a peat swamp forest.</title>
        <authorList>
            <person name="Kanchanasin P."/>
            <person name="Tanasupawat S."/>
            <person name="Phongsopitanun W."/>
        </authorList>
    </citation>
    <scope>NUCLEOTIDE SEQUENCE [LARGE SCALE GENOMIC DNA]</scope>
    <source>
        <strain evidence="3 4">RY43-2</strain>
    </source>
</reference>
<evidence type="ECO:0000313" key="4">
    <source>
        <dbReference type="Proteomes" id="UP001523219"/>
    </source>
</evidence>
<dbReference type="EMBL" id="JAMWMR010000042">
    <property type="protein sequence ID" value="MCN9244707.1"/>
    <property type="molecule type" value="Genomic_DNA"/>
</dbReference>
<accession>A0ABT0ZM86</accession>
<protein>
    <submittedName>
        <fullName evidence="3">Uncharacterized protein</fullName>
    </submittedName>
</protein>
<keyword evidence="2" id="KW-0472">Membrane</keyword>
<organism evidence="3 4">
    <name type="scientific">Streptomyces macrolidinus</name>
    <dbReference type="NCBI Taxonomy" id="2952607"/>
    <lineage>
        <taxon>Bacteria</taxon>
        <taxon>Bacillati</taxon>
        <taxon>Actinomycetota</taxon>
        <taxon>Actinomycetes</taxon>
        <taxon>Kitasatosporales</taxon>
        <taxon>Streptomycetaceae</taxon>
        <taxon>Streptomyces</taxon>
    </lineage>
</organism>
<name>A0ABT0ZM86_9ACTN</name>
<gene>
    <name evidence="3" type="ORF">NGF19_28670</name>
</gene>
<evidence type="ECO:0000256" key="1">
    <source>
        <dbReference type="SAM" id="MobiDB-lite"/>
    </source>
</evidence>
<sequence>MDEASPTARGRPARAATSTPVAVLLALVTALVTAVAVLGTPARHSPADPAPTRTSLSVAAVAHAHDTTPFADDACATTCTSRARAHRDPLGERTTPPGQVVTLPRGTTATPAQPLRAPPSSEQPPPLAEHTTHDRGRAPPTPSST</sequence>
<keyword evidence="4" id="KW-1185">Reference proteome</keyword>